<feature type="region of interest" description="Disordered" evidence="1">
    <location>
        <begin position="1"/>
        <end position="22"/>
    </location>
</feature>
<sequence length="383" mass="44832">MIHRISRRQENGVVNRANSTSTSQQLREWKYKCKYYQWGSFITGLPKETMDQEKRNISNEIDIEESEAEHQLQDDEDSETSDSPDHVETVDEEEKVETTDNKKNGPFRLSEEHRQIVERTFNGMKKERMWRLSTGKYVEKELFELGKKLEFEHVVHSFIVDVDDVIIRQHFNMTELDEIDNAPGPQEPELSDEIVEFLNKFFHKTRLNDIRKIIKEMIFDDNYDHEKDHDKDYIIYALYSLVREIQSESLKDVNLEAWFNCHVWNSIFDQAFGDLKAISVVRGESSSLASASRKNSKRKSGERRKMGHRGDWILRSVSNGVKDEFGAGEAGKIWVDKNGTKILKEKGLKLPKTLKDMLIKLMDKVDWDVKRCLEIQTVGMIHA</sequence>
<dbReference type="EMBL" id="CAMKVN010008875">
    <property type="protein sequence ID" value="CAI2192918.1"/>
    <property type="molecule type" value="Genomic_DNA"/>
</dbReference>
<dbReference type="AlphaFoldDB" id="A0A9W4X7W3"/>
<proteinExistence type="predicted"/>
<keyword evidence="3" id="KW-1185">Reference proteome</keyword>
<organism evidence="2 3">
    <name type="scientific">Funneliformis geosporum</name>
    <dbReference type="NCBI Taxonomy" id="1117311"/>
    <lineage>
        <taxon>Eukaryota</taxon>
        <taxon>Fungi</taxon>
        <taxon>Fungi incertae sedis</taxon>
        <taxon>Mucoromycota</taxon>
        <taxon>Glomeromycotina</taxon>
        <taxon>Glomeromycetes</taxon>
        <taxon>Glomerales</taxon>
        <taxon>Glomeraceae</taxon>
        <taxon>Funneliformis</taxon>
    </lineage>
</organism>
<evidence type="ECO:0000313" key="2">
    <source>
        <dbReference type="EMBL" id="CAI2192918.1"/>
    </source>
</evidence>
<evidence type="ECO:0000256" key="1">
    <source>
        <dbReference type="SAM" id="MobiDB-lite"/>
    </source>
</evidence>
<reference evidence="2" key="1">
    <citation type="submission" date="2022-08" db="EMBL/GenBank/DDBJ databases">
        <authorList>
            <person name="Kallberg Y."/>
            <person name="Tangrot J."/>
            <person name="Rosling A."/>
        </authorList>
    </citation>
    <scope>NUCLEOTIDE SEQUENCE</scope>
    <source>
        <strain evidence="2">Wild A</strain>
    </source>
</reference>
<dbReference type="OrthoDB" id="2427805at2759"/>
<comment type="caution">
    <text evidence="2">The sequence shown here is derived from an EMBL/GenBank/DDBJ whole genome shotgun (WGS) entry which is preliminary data.</text>
</comment>
<evidence type="ECO:0000313" key="3">
    <source>
        <dbReference type="Proteomes" id="UP001153678"/>
    </source>
</evidence>
<name>A0A9W4X7W3_9GLOM</name>
<feature type="non-terminal residue" evidence="2">
    <location>
        <position position="383"/>
    </location>
</feature>
<protein>
    <submittedName>
        <fullName evidence="2">706_t:CDS:1</fullName>
    </submittedName>
</protein>
<gene>
    <name evidence="2" type="ORF">FWILDA_LOCUS15817</name>
</gene>
<dbReference type="Proteomes" id="UP001153678">
    <property type="component" value="Unassembled WGS sequence"/>
</dbReference>
<feature type="region of interest" description="Disordered" evidence="1">
    <location>
        <begin position="60"/>
        <end position="111"/>
    </location>
</feature>
<accession>A0A9W4X7W3</accession>
<feature type="compositionally biased region" description="Basic and acidic residues" evidence="1">
    <location>
        <begin position="96"/>
        <end position="111"/>
    </location>
</feature>